<keyword evidence="2 5" id="KW-0812">Transmembrane</keyword>
<dbReference type="Pfam" id="PF00335">
    <property type="entry name" value="Tetraspanin"/>
    <property type="match status" value="1"/>
</dbReference>
<evidence type="ECO:0000256" key="5">
    <source>
        <dbReference type="SAM" id="Phobius"/>
    </source>
</evidence>
<gene>
    <name evidence="6" type="ORF">BDP27DRAFT_1387043</name>
</gene>
<keyword evidence="7" id="KW-1185">Reference proteome</keyword>
<keyword evidence="3 5" id="KW-1133">Transmembrane helix</keyword>
<dbReference type="EMBL" id="JADNRY010000723">
    <property type="protein sequence ID" value="KAF9028866.1"/>
    <property type="molecule type" value="Genomic_DNA"/>
</dbReference>
<evidence type="ECO:0000256" key="4">
    <source>
        <dbReference type="ARBA" id="ARBA00023136"/>
    </source>
</evidence>
<sequence>MTNPSLAVNYIPSKRRRKNDIMRGSLPQARIPSGNDEDYDGMNRPLWFSGKSSTGQERTEKKLRWNIFKSLLFLSNAFFSIYTLTTLIFCLLTWFDVFHHADIIRVGNRTELIFSTLAASFGLFTSIIGWSGILLNNRGFLAVYTFFLWITFAFLVIPGYITYKRRTFDLEGKLNSEWSRALGVAGRLRIQNRLSCCGWFSPFVEATISQTCYARSVLPGCKLAYLDWQKRTLERWYTIAFGLVPLQITVLVAGLLCSTTSHTDLARNDPKKYQLNPSAMKVIVDKYKNEISDRYGNDIASDTSLGHRACRIIV</sequence>
<evidence type="ECO:0000313" key="6">
    <source>
        <dbReference type="EMBL" id="KAF9028866.1"/>
    </source>
</evidence>
<dbReference type="GO" id="GO:0016020">
    <property type="term" value="C:membrane"/>
    <property type="evidence" value="ECO:0007669"/>
    <property type="project" value="UniProtKB-SubCell"/>
</dbReference>
<proteinExistence type="predicted"/>
<dbReference type="Proteomes" id="UP000772434">
    <property type="component" value="Unassembled WGS sequence"/>
</dbReference>
<comment type="subcellular location">
    <subcellularLocation>
        <location evidence="1">Membrane</location>
        <topology evidence="1">Multi-pass membrane protein</topology>
    </subcellularLocation>
</comment>
<accession>A0A9P5TVG6</accession>
<evidence type="ECO:0000256" key="2">
    <source>
        <dbReference type="ARBA" id="ARBA00022692"/>
    </source>
</evidence>
<comment type="caution">
    <text evidence="6">The sequence shown here is derived from an EMBL/GenBank/DDBJ whole genome shotgun (WGS) entry which is preliminary data.</text>
</comment>
<dbReference type="AlphaFoldDB" id="A0A9P5TVG6"/>
<feature type="transmembrane region" description="Helical" evidence="5">
    <location>
        <begin position="141"/>
        <end position="163"/>
    </location>
</feature>
<organism evidence="6 7">
    <name type="scientific">Rhodocollybia butyracea</name>
    <dbReference type="NCBI Taxonomy" id="206335"/>
    <lineage>
        <taxon>Eukaryota</taxon>
        <taxon>Fungi</taxon>
        <taxon>Dikarya</taxon>
        <taxon>Basidiomycota</taxon>
        <taxon>Agaricomycotina</taxon>
        <taxon>Agaricomycetes</taxon>
        <taxon>Agaricomycetidae</taxon>
        <taxon>Agaricales</taxon>
        <taxon>Marasmiineae</taxon>
        <taxon>Omphalotaceae</taxon>
        <taxon>Rhodocollybia</taxon>
    </lineage>
</organism>
<dbReference type="OrthoDB" id="2156690at2759"/>
<keyword evidence="4 5" id="KW-0472">Membrane</keyword>
<evidence type="ECO:0000256" key="3">
    <source>
        <dbReference type="ARBA" id="ARBA00022989"/>
    </source>
</evidence>
<dbReference type="InterPro" id="IPR018499">
    <property type="entry name" value="Tetraspanin/Peripherin"/>
</dbReference>
<feature type="transmembrane region" description="Helical" evidence="5">
    <location>
        <begin position="236"/>
        <end position="256"/>
    </location>
</feature>
<feature type="transmembrane region" description="Helical" evidence="5">
    <location>
        <begin position="112"/>
        <end position="135"/>
    </location>
</feature>
<evidence type="ECO:0000313" key="7">
    <source>
        <dbReference type="Proteomes" id="UP000772434"/>
    </source>
</evidence>
<name>A0A9P5TVG6_9AGAR</name>
<feature type="transmembrane region" description="Helical" evidence="5">
    <location>
        <begin position="71"/>
        <end position="92"/>
    </location>
</feature>
<evidence type="ECO:0000256" key="1">
    <source>
        <dbReference type="ARBA" id="ARBA00004141"/>
    </source>
</evidence>
<evidence type="ECO:0008006" key="8">
    <source>
        <dbReference type="Google" id="ProtNLM"/>
    </source>
</evidence>
<reference evidence="6" key="1">
    <citation type="submission" date="2020-11" db="EMBL/GenBank/DDBJ databases">
        <authorList>
            <consortium name="DOE Joint Genome Institute"/>
            <person name="Ahrendt S."/>
            <person name="Riley R."/>
            <person name="Andreopoulos W."/>
            <person name="Labutti K."/>
            <person name="Pangilinan J."/>
            <person name="Ruiz-Duenas F.J."/>
            <person name="Barrasa J.M."/>
            <person name="Sanchez-Garcia M."/>
            <person name="Camarero S."/>
            <person name="Miyauchi S."/>
            <person name="Serrano A."/>
            <person name="Linde D."/>
            <person name="Babiker R."/>
            <person name="Drula E."/>
            <person name="Ayuso-Fernandez I."/>
            <person name="Pacheco R."/>
            <person name="Padilla G."/>
            <person name="Ferreira P."/>
            <person name="Barriuso J."/>
            <person name="Kellner H."/>
            <person name="Castanera R."/>
            <person name="Alfaro M."/>
            <person name="Ramirez L."/>
            <person name="Pisabarro A.G."/>
            <person name="Kuo A."/>
            <person name="Tritt A."/>
            <person name="Lipzen A."/>
            <person name="He G."/>
            <person name="Yan M."/>
            <person name="Ng V."/>
            <person name="Cullen D."/>
            <person name="Martin F."/>
            <person name="Rosso M.-N."/>
            <person name="Henrissat B."/>
            <person name="Hibbett D."/>
            <person name="Martinez A.T."/>
            <person name="Grigoriev I.V."/>
        </authorList>
    </citation>
    <scope>NUCLEOTIDE SEQUENCE</scope>
    <source>
        <strain evidence="6">AH 40177</strain>
    </source>
</reference>
<protein>
    <recommendedName>
        <fullName evidence="8">Tetraspanin Tsp2 family</fullName>
    </recommendedName>
</protein>